<dbReference type="PANTHER" id="PTHR31310:SF7">
    <property type="entry name" value="PA-PHOSPHATASE RELATED-FAMILY PROTEIN DDB_G0268928"/>
    <property type="match status" value="1"/>
</dbReference>
<reference evidence="7 8" key="1">
    <citation type="submission" date="2016-12" db="EMBL/GenBank/DDBJ databases">
        <title>Trade-off between light-utilization and light-protection in marine flavobacteria.</title>
        <authorList>
            <person name="Kumagai Y."/>
            <person name="Yoshizawa S."/>
            <person name="Kogure K."/>
            <person name="Iwasaki W."/>
        </authorList>
    </citation>
    <scope>NUCLEOTIDE SEQUENCE [LARGE SCALE GENOMIC DNA]</scope>
    <source>
        <strain evidence="7 8">NBRC 108759</strain>
    </source>
</reference>
<dbReference type="RefSeq" id="WP_105014407.1">
    <property type="nucleotide sequence ID" value="NZ_MSCN01000001.1"/>
</dbReference>
<gene>
    <name evidence="7" type="ORF">BTO18_00885</name>
</gene>
<evidence type="ECO:0000313" key="7">
    <source>
        <dbReference type="EMBL" id="PQJ77825.1"/>
    </source>
</evidence>
<accession>A0A2S7WJP0</accession>
<feature type="transmembrane region" description="Helical" evidence="5">
    <location>
        <begin position="66"/>
        <end position="83"/>
    </location>
</feature>
<feature type="transmembrane region" description="Helical" evidence="5">
    <location>
        <begin position="7"/>
        <end position="24"/>
    </location>
</feature>
<dbReference type="AlphaFoldDB" id="A0A2S7WJP0"/>
<keyword evidence="3 5" id="KW-1133">Transmembrane helix</keyword>
<organism evidence="7 8">
    <name type="scientific">Polaribacter porphyrae</name>
    <dbReference type="NCBI Taxonomy" id="1137780"/>
    <lineage>
        <taxon>Bacteria</taxon>
        <taxon>Pseudomonadati</taxon>
        <taxon>Bacteroidota</taxon>
        <taxon>Flavobacteriia</taxon>
        <taxon>Flavobacteriales</taxon>
        <taxon>Flavobacteriaceae</taxon>
    </lineage>
</organism>
<dbReference type="SUPFAM" id="SSF48317">
    <property type="entry name" value="Acid phosphatase/Vanadium-dependent haloperoxidase"/>
    <property type="match status" value="1"/>
</dbReference>
<feature type="transmembrane region" description="Helical" evidence="5">
    <location>
        <begin position="258"/>
        <end position="277"/>
    </location>
</feature>
<proteinExistence type="predicted"/>
<comment type="subcellular location">
    <subcellularLocation>
        <location evidence="1">Membrane</location>
        <topology evidence="1">Multi-pass membrane protein</topology>
    </subcellularLocation>
</comment>
<dbReference type="InterPro" id="IPR036938">
    <property type="entry name" value="PAP2/HPO_sf"/>
</dbReference>
<evidence type="ECO:0000256" key="1">
    <source>
        <dbReference type="ARBA" id="ARBA00004141"/>
    </source>
</evidence>
<keyword evidence="8" id="KW-1185">Reference proteome</keyword>
<dbReference type="GO" id="GO:0016020">
    <property type="term" value="C:membrane"/>
    <property type="evidence" value="ECO:0007669"/>
    <property type="project" value="UniProtKB-SubCell"/>
</dbReference>
<evidence type="ECO:0000256" key="2">
    <source>
        <dbReference type="ARBA" id="ARBA00022692"/>
    </source>
</evidence>
<dbReference type="OrthoDB" id="1454668at2"/>
<evidence type="ECO:0000256" key="3">
    <source>
        <dbReference type="ARBA" id="ARBA00022989"/>
    </source>
</evidence>
<dbReference type="Pfam" id="PF14378">
    <property type="entry name" value="PAP2_3"/>
    <property type="match status" value="1"/>
</dbReference>
<dbReference type="EMBL" id="MSCN01000001">
    <property type="protein sequence ID" value="PQJ77825.1"/>
    <property type="molecule type" value="Genomic_DNA"/>
</dbReference>
<evidence type="ECO:0000313" key="8">
    <source>
        <dbReference type="Proteomes" id="UP000238882"/>
    </source>
</evidence>
<dbReference type="Gene3D" id="1.20.144.10">
    <property type="entry name" value="Phosphatidic acid phosphatase type 2/haloperoxidase"/>
    <property type="match status" value="1"/>
</dbReference>
<feature type="transmembrane region" description="Helical" evidence="5">
    <location>
        <begin position="232"/>
        <end position="252"/>
    </location>
</feature>
<feature type="transmembrane region" description="Helical" evidence="5">
    <location>
        <begin position="123"/>
        <end position="141"/>
    </location>
</feature>
<keyword evidence="4 5" id="KW-0472">Membrane</keyword>
<feature type="transmembrane region" description="Helical" evidence="5">
    <location>
        <begin position="36"/>
        <end position="54"/>
    </location>
</feature>
<feature type="transmembrane region" description="Helical" evidence="5">
    <location>
        <begin position="153"/>
        <end position="173"/>
    </location>
</feature>
<feature type="domain" description="Inositolphosphotransferase Aur1/Ipt1" evidence="6">
    <location>
        <begin position="96"/>
        <end position="270"/>
    </location>
</feature>
<keyword evidence="2 5" id="KW-0812">Transmembrane</keyword>
<comment type="caution">
    <text evidence="7">The sequence shown here is derived from an EMBL/GenBank/DDBJ whole genome shotgun (WGS) entry which is preliminary data.</text>
</comment>
<name>A0A2S7WJP0_9FLAO</name>
<evidence type="ECO:0000259" key="6">
    <source>
        <dbReference type="Pfam" id="PF14378"/>
    </source>
</evidence>
<dbReference type="Proteomes" id="UP000238882">
    <property type="component" value="Unassembled WGS sequence"/>
</dbReference>
<dbReference type="PANTHER" id="PTHR31310">
    <property type="match status" value="1"/>
</dbReference>
<sequence length="284" mass="33377">MFQIKKIDILFFCYVFITTILLFLSDNDFNKFLELFFTRGLLLSFGIALIFLDAKVKSTFINLLRNCYPILFSVLFYTETVYYNKLIFNNLDNYLVDLDSLLFGFQPSIAFSNYFANPIFSELMYLGYFLFYIIIIVFVFITNFKLEKEREELFFKLTSSMLLFYLFFCFFPATGPQFYFSSPEKNLPDAFIFDKIMHFIQKAEQPTGAFPSSHVGISLIILVFIRKRAKTFFKIALPFVFLLIFSTVYIKAHYAIDAIAGIIYVPIVLYLTSVLYLKMPNFKL</sequence>
<protein>
    <recommendedName>
        <fullName evidence="6">Inositolphosphotransferase Aur1/Ipt1 domain-containing protein</fullName>
    </recommendedName>
</protein>
<dbReference type="InterPro" id="IPR052185">
    <property type="entry name" value="IPC_Synthase-Related"/>
</dbReference>
<feature type="transmembrane region" description="Helical" evidence="5">
    <location>
        <begin position="208"/>
        <end position="225"/>
    </location>
</feature>
<evidence type="ECO:0000256" key="4">
    <source>
        <dbReference type="ARBA" id="ARBA00023136"/>
    </source>
</evidence>
<dbReference type="InterPro" id="IPR026841">
    <property type="entry name" value="Aur1/Ipt1"/>
</dbReference>
<evidence type="ECO:0000256" key="5">
    <source>
        <dbReference type="SAM" id="Phobius"/>
    </source>
</evidence>